<keyword evidence="2" id="KW-1185">Reference proteome</keyword>
<dbReference type="Pfam" id="PF21811">
    <property type="entry name" value="RdfA"/>
    <property type="match status" value="1"/>
</dbReference>
<dbReference type="EMBL" id="LN831302">
    <property type="protein sequence ID" value="CQH56537.1"/>
    <property type="molecule type" value="Genomic_DNA"/>
</dbReference>
<dbReference type="KEGG" id="hhb:Hhub_2395"/>
<name>A0A0U5H0D9_9EURY</name>
<accession>A0A0U5H0D9</accession>
<gene>
    <name evidence="1" type="ORF">HHUB_2395</name>
</gene>
<dbReference type="STRING" id="1407499.HHUB_2395"/>
<protein>
    <submittedName>
        <fullName evidence="1">Uncharacterized protein</fullName>
    </submittedName>
</protein>
<organism evidence="1 2">
    <name type="scientific">Halobacterium hubeiense</name>
    <dbReference type="NCBI Taxonomy" id="1407499"/>
    <lineage>
        <taxon>Archaea</taxon>
        <taxon>Methanobacteriati</taxon>
        <taxon>Methanobacteriota</taxon>
        <taxon>Stenosarchaea group</taxon>
        <taxon>Halobacteria</taxon>
        <taxon>Halobacteriales</taxon>
        <taxon>Halobacteriaceae</taxon>
        <taxon>Halobacterium</taxon>
    </lineage>
</organism>
<evidence type="ECO:0000313" key="1">
    <source>
        <dbReference type="EMBL" id="CQH56537.1"/>
    </source>
</evidence>
<dbReference type="RefSeq" id="WP_059056798.1">
    <property type="nucleotide sequence ID" value="NZ_CEML01000001.1"/>
</dbReference>
<sequence length="200" mass="21913">MSESSRPNSKVARVIEQYDLGGMGEQLEVAWTGEHGERTSLRDLADEFNRAVLDAAIRRSDGAVPETDVQSAYQTLTGDDVSSADRMRKQRELESMGVDVDAVQSDFVTHQAIHTYLTEYREAELPDQSSDPDQKAEMLERLRGRTAAVTESTVAAQVSSGELSKRDYDVIVDVRVICGDCGTDYAAGELVRQGGCDCTV</sequence>
<dbReference type="InterPro" id="IPR048925">
    <property type="entry name" value="RdfA"/>
</dbReference>
<evidence type="ECO:0000313" key="2">
    <source>
        <dbReference type="Proteomes" id="UP000066737"/>
    </source>
</evidence>
<dbReference type="Proteomes" id="UP000066737">
    <property type="component" value="Chromosome I"/>
</dbReference>
<dbReference type="GeneID" id="26659038"/>
<dbReference type="OrthoDB" id="304916at2157"/>
<reference evidence="2" key="1">
    <citation type="journal article" date="2016" name="Environ. Microbiol.">
        <title>The complete genome of a viable archaeum isolated from 123-million-year-old rock salt.</title>
        <authorList>
            <person name="Jaakkola S.T."/>
            <person name="Pfeiffer F."/>
            <person name="Ravantti J.J."/>
            <person name="Guo Q."/>
            <person name="Liu Y."/>
            <person name="Chen X."/>
            <person name="Ma H."/>
            <person name="Yang C."/>
            <person name="Oksanen H.M."/>
            <person name="Bamford D.H."/>
        </authorList>
    </citation>
    <scope>NUCLEOTIDE SEQUENCE</scope>
    <source>
        <strain evidence="2">JI20-1</strain>
    </source>
</reference>
<proteinExistence type="predicted"/>
<dbReference type="AlphaFoldDB" id="A0A0U5H0D9"/>